<organism evidence="1 2">
    <name type="scientific">Sagittula stellata (strain ATCC 700073 / DSM 11524 / E-37)</name>
    <dbReference type="NCBI Taxonomy" id="388399"/>
    <lineage>
        <taxon>Bacteria</taxon>
        <taxon>Pseudomonadati</taxon>
        <taxon>Pseudomonadota</taxon>
        <taxon>Alphaproteobacteria</taxon>
        <taxon>Rhodobacterales</taxon>
        <taxon>Roseobacteraceae</taxon>
        <taxon>Sagittula</taxon>
    </lineage>
</organism>
<evidence type="ECO:0000313" key="2">
    <source>
        <dbReference type="Proteomes" id="UP000005713"/>
    </source>
</evidence>
<reference evidence="1 2" key="1">
    <citation type="submission" date="2006-06" db="EMBL/GenBank/DDBJ databases">
        <authorList>
            <person name="Moran M.A."/>
            <person name="Ferriera S."/>
            <person name="Johnson J."/>
            <person name="Kravitz S."/>
            <person name="Beeson K."/>
            <person name="Sutton G."/>
            <person name="Rogers Y.-H."/>
            <person name="Friedman R."/>
            <person name="Frazier M."/>
            <person name="Venter J.C."/>
        </authorList>
    </citation>
    <scope>NUCLEOTIDE SEQUENCE [LARGE SCALE GENOMIC DNA]</scope>
    <source>
        <strain evidence="1 2">E-37</strain>
    </source>
</reference>
<sequence>MKLHDFNFEGQNGESYQVEFALDHLAALQRNAARVTCLGIYKENPTADPVEITFTMEIVQMDGGQDETLDFFVEDRLIASIPLNDHDRIERFLEAEQEQTSPFDKDPWEILTEGMDAEAVLDTVDGIPLGDPMACLIKAGIVSTAAQFLTCRKTLDLSLGLAKKTRALLTCLGQNITTIAIKTTLRTLRCVAMLG</sequence>
<keyword evidence="2" id="KW-1185">Reference proteome</keyword>
<comment type="caution">
    <text evidence="1">The sequence shown here is derived from an EMBL/GenBank/DDBJ whole genome shotgun (WGS) entry which is preliminary data.</text>
</comment>
<dbReference type="AlphaFoldDB" id="A3JXF7"/>
<accession>A3JXF7</accession>
<proteinExistence type="predicted"/>
<dbReference type="RefSeq" id="WP_005854823.1">
    <property type="nucleotide sequence ID" value="NZ_AAYA01000001.1"/>
</dbReference>
<dbReference type="Proteomes" id="UP000005713">
    <property type="component" value="Unassembled WGS sequence"/>
</dbReference>
<name>A3JXF7_SAGS3</name>
<dbReference type="OrthoDB" id="8482291at2"/>
<protein>
    <submittedName>
        <fullName evidence="1">Uncharacterized protein</fullName>
    </submittedName>
</protein>
<evidence type="ECO:0000313" key="1">
    <source>
        <dbReference type="EMBL" id="EBA10193.1"/>
    </source>
</evidence>
<gene>
    <name evidence="1" type="ORF">SSE37_19347</name>
</gene>
<dbReference type="EMBL" id="AAYA01000001">
    <property type="protein sequence ID" value="EBA10193.1"/>
    <property type="molecule type" value="Genomic_DNA"/>
</dbReference>